<dbReference type="InterPro" id="IPR013324">
    <property type="entry name" value="RNA_pol_sigma_r3/r4-like"/>
</dbReference>
<dbReference type="AlphaFoldDB" id="A0A3N4PEE7"/>
<protein>
    <submittedName>
        <fullName evidence="1">Sigma-70 family RNA polymerase sigma factor</fullName>
    </submittedName>
</protein>
<reference evidence="1 2" key="1">
    <citation type="submission" date="2018-11" db="EMBL/GenBank/DDBJ databases">
        <title>Chitinophaga lutea sp.nov., isolate from arsenic contaminated soil.</title>
        <authorList>
            <person name="Zong Y."/>
        </authorList>
    </citation>
    <scope>NUCLEOTIDE SEQUENCE [LARGE SCALE GENOMIC DNA]</scope>
    <source>
        <strain evidence="1 2">ZY74</strain>
    </source>
</reference>
<organism evidence="1 2">
    <name type="scientific">Chitinophaga lutea</name>
    <dbReference type="NCBI Taxonomy" id="2488634"/>
    <lineage>
        <taxon>Bacteria</taxon>
        <taxon>Pseudomonadati</taxon>
        <taxon>Bacteroidota</taxon>
        <taxon>Chitinophagia</taxon>
        <taxon>Chitinophagales</taxon>
        <taxon>Chitinophagaceae</taxon>
        <taxon>Chitinophaga</taxon>
    </lineage>
</organism>
<proteinExistence type="predicted"/>
<sequence length="187" mass="21516">MHLLLNNLNDKELLLRIRKLQDREAAGVLLSRYSHLLVAVSLPRLSSEKTAEEAFPALTRQLFTRLQSAYGKVSETIYEMVQYYFHKGGKTAYPYQPTTPAAIQRLETRVELAGNNPIEKNAIAARLEKAFEALAADERQLVTRFYLEHRPLQELARAQHTTTDKIRNSLKHVRKKIATHLMDEAYE</sequence>
<name>A0A3N4PEE7_9BACT</name>
<evidence type="ECO:0000313" key="1">
    <source>
        <dbReference type="EMBL" id="RPE05828.1"/>
    </source>
</evidence>
<accession>A0A3N4PEE7</accession>
<dbReference type="SUPFAM" id="SSF88659">
    <property type="entry name" value="Sigma3 and sigma4 domains of RNA polymerase sigma factors"/>
    <property type="match status" value="1"/>
</dbReference>
<dbReference type="EMBL" id="RPDH01000003">
    <property type="protein sequence ID" value="RPE05828.1"/>
    <property type="molecule type" value="Genomic_DNA"/>
</dbReference>
<dbReference type="Proteomes" id="UP000278351">
    <property type="component" value="Unassembled WGS sequence"/>
</dbReference>
<keyword evidence="2" id="KW-1185">Reference proteome</keyword>
<dbReference type="Gene3D" id="1.10.10.10">
    <property type="entry name" value="Winged helix-like DNA-binding domain superfamily/Winged helix DNA-binding domain"/>
    <property type="match status" value="1"/>
</dbReference>
<dbReference type="RefSeq" id="WP_123849481.1">
    <property type="nucleotide sequence ID" value="NZ_RPDH01000003.1"/>
</dbReference>
<dbReference type="OrthoDB" id="668221at2"/>
<comment type="caution">
    <text evidence="1">The sequence shown here is derived from an EMBL/GenBank/DDBJ whole genome shotgun (WGS) entry which is preliminary data.</text>
</comment>
<gene>
    <name evidence="1" type="ORF">EGT74_26055</name>
</gene>
<evidence type="ECO:0000313" key="2">
    <source>
        <dbReference type="Proteomes" id="UP000278351"/>
    </source>
</evidence>
<dbReference type="InterPro" id="IPR036388">
    <property type="entry name" value="WH-like_DNA-bd_sf"/>
</dbReference>